<dbReference type="SMART" id="SM00271">
    <property type="entry name" value="DnaJ"/>
    <property type="match status" value="1"/>
</dbReference>
<feature type="compositionally biased region" description="Basic and acidic residues" evidence="1">
    <location>
        <begin position="856"/>
        <end position="876"/>
    </location>
</feature>
<dbReference type="SUPFAM" id="SSF46565">
    <property type="entry name" value="Chaperone J-domain"/>
    <property type="match status" value="1"/>
</dbReference>
<dbReference type="PROSITE" id="PS50076">
    <property type="entry name" value="DNAJ_2"/>
    <property type="match status" value="1"/>
</dbReference>
<feature type="domain" description="J" evidence="2">
    <location>
        <begin position="67"/>
        <end position="131"/>
    </location>
</feature>
<name>A0AAP0S7V1_LIQFO</name>
<feature type="compositionally biased region" description="Low complexity" evidence="1">
    <location>
        <begin position="933"/>
        <end position="947"/>
    </location>
</feature>
<reference evidence="3 4" key="1">
    <citation type="journal article" date="2024" name="Plant J.">
        <title>Genome sequences and population genomics reveal climatic adaptation and genomic divergence between two closely related sweetgum species.</title>
        <authorList>
            <person name="Xu W.Q."/>
            <person name="Ren C.Q."/>
            <person name="Zhang X.Y."/>
            <person name="Comes H.P."/>
            <person name="Liu X.H."/>
            <person name="Li Y.G."/>
            <person name="Kettle C.J."/>
            <person name="Jalonen R."/>
            <person name="Gaisberger H."/>
            <person name="Ma Y.Z."/>
            <person name="Qiu Y.X."/>
        </authorList>
    </citation>
    <scope>NUCLEOTIDE SEQUENCE [LARGE SCALE GENOMIC DNA]</scope>
    <source>
        <strain evidence="3">Hangzhou</strain>
    </source>
</reference>
<feature type="compositionally biased region" description="Polar residues" evidence="1">
    <location>
        <begin position="834"/>
        <end position="843"/>
    </location>
</feature>
<feature type="compositionally biased region" description="Basic and acidic residues" evidence="1">
    <location>
        <begin position="482"/>
        <end position="497"/>
    </location>
</feature>
<feature type="compositionally biased region" description="Low complexity" evidence="1">
    <location>
        <begin position="346"/>
        <end position="356"/>
    </location>
</feature>
<organism evidence="3 4">
    <name type="scientific">Liquidambar formosana</name>
    <name type="common">Formosan gum</name>
    <dbReference type="NCBI Taxonomy" id="63359"/>
    <lineage>
        <taxon>Eukaryota</taxon>
        <taxon>Viridiplantae</taxon>
        <taxon>Streptophyta</taxon>
        <taxon>Embryophyta</taxon>
        <taxon>Tracheophyta</taxon>
        <taxon>Spermatophyta</taxon>
        <taxon>Magnoliopsida</taxon>
        <taxon>eudicotyledons</taxon>
        <taxon>Gunneridae</taxon>
        <taxon>Pentapetalae</taxon>
        <taxon>Saxifragales</taxon>
        <taxon>Altingiaceae</taxon>
        <taxon>Liquidambar</taxon>
    </lineage>
</organism>
<dbReference type="Pfam" id="PF11926">
    <property type="entry name" value="DUF3444"/>
    <property type="match status" value="2"/>
</dbReference>
<comment type="caution">
    <text evidence="3">The sequence shown here is derived from an EMBL/GenBank/DDBJ whole genome shotgun (WGS) entry which is preliminary data.</text>
</comment>
<dbReference type="InterPro" id="IPR001623">
    <property type="entry name" value="DnaJ_domain"/>
</dbReference>
<evidence type="ECO:0000256" key="1">
    <source>
        <dbReference type="SAM" id="MobiDB-lite"/>
    </source>
</evidence>
<feature type="compositionally biased region" description="Basic residues" evidence="1">
    <location>
        <begin position="333"/>
        <end position="342"/>
    </location>
</feature>
<feature type="region of interest" description="Disordered" evidence="1">
    <location>
        <begin position="742"/>
        <end position="963"/>
    </location>
</feature>
<dbReference type="PANTHER" id="PTHR45089">
    <property type="entry name" value="DNAJ HEAT SHOCK AMINO-TERMINAL DOMAIN PROTEIN-RELATED"/>
    <property type="match status" value="1"/>
</dbReference>
<dbReference type="PANTHER" id="PTHR45089:SF42">
    <property type="entry name" value="J DOMAIN-CONTAINING PROTEIN"/>
    <property type="match status" value="1"/>
</dbReference>
<sequence length="1171" mass="131211">MECNKEEAMRAKEIAEKKMQNSDFVGARKIALKAQQLFPDLENISQLLTVCEVHCSAQNKICGSEMDWYGILQIERLADEGTIKKQYRKLALLLHPDKNKFAGAESAFKLIGEANRVLSDPGKRSLHDMKCRVPVRPVAPKPPPHQVNRNSFVRKPYNQNNFPSVANPQFTGLNPHQQMQSGSHNGRETFWTCCPFCCMRYQYYKDIVNRTLRCQSCDKPFIAYDLGGQSVPPGSNWSQPVFAHQKGVPSPAPFQVGSQSAGRNPPSGMGFQGSFTNRSAESESVSKAGSTAEVVGSKRKRKGDGHVDVGSGKEGVRMSTSDAAKHREAGTSRHTRRKRGRKLVVESSESSKSTSSDDIEDVVIQENGYDYAGQNGGQHCRRSSRQKQFVYYNENVSDDEDFVSPPKRSKGSGLSSVSEEGIKEAAQSCGISKMDNSTDSATVADGGKEKVKQKASVPLEEGSQKKKRKAGEGRVNGTEAATEDHSDEKSKVDEKSESNPNNNPEILEYPDPDFSDFDKDKAEDRFAVDQVWAIYDTIDIMPRFYARVRKVFTPGFKLRITWFEPHPDDEGEIDWVNKELPVACGKFKYGVSEETTDRLMFSHQVYYEKGIGRGSYVIYPRKGETWALFKNWDISWSSDPENHKQFKFEFVEVLSDFVQDYGIGVAYLGKVKGFVSLFQQTTRNGIVSFRIPPGELFRFSHRVPSFRMTGTEREGVPKGSLELDPVSLPADIDDFGDPGDMKTQNESMDAEVKSSCSKAPENNVKPMVGSKTIETPTKHEKIDVERETLKLRKSPRESNGTHKNHSHVNASQCMTREETDKNIGGSKDKCHGNLNKSGGSASCQADERISTPKKHEKTDLEREALKLRRSPREFNGKKHGQVNASQGPTPDEIDKHLDGSKDENHGSLTQSRGSASSRLADEEMHLNGKDRSSNSFTKSSTASPSTSLGHRTPEANYYNFNEDKSEEKFQPGQIWALYSDRERLPKNYAQVKKIESGPDFRLHVALLEACSEPKDIIRPVCCGTFKLKNGKTKVFCRTAFSHQLIVKSIGKNRFEIYPRKGEVWAIYKNWNTESTSLDLENCEYDMVEVLEDNDLCTKVSLLSRVNGFKSVFKAPRRQRSNIGIMDIPRVELSRFSHQIPAIQHTGEKDIRLGGCWELDPSSIPGIVICLD</sequence>
<dbReference type="Pfam" id="PF00226">
    <property type="entry name" value="DnaJ"/>
    <property type="match status" value="1"/>
</dbReference>
<protein>
    <recommendedName>
        <fullName evidence="2">J domain-containing protein</fullName>
    </recommendedName>
</protein>
<proteinExistence type="predicted"/>
<feature type="region of interest" description="Disordered" evidence="1">
    <location>
        <begin position="397"/>
        <end position="514"/>
    </location>
</feature>
<dbReference type="Gene3D" id="1.10.287.110">
    <property type="entry name" value="DnaJ domain"/>
    <property type="match status" value="1"/>
</dbReference>
<feature type="compositionally biased region" description="Basic and acidic residues" evidence="1">
    <location>
        <begin position="776"/>
        <end position="800"/>
    </location>
</feature>
<dbReference type="InterPro" id="IPR036869">
    <property type="entry name" value="J_dom_sf"/>
</dbReference>
<evidence type="ECO:0000259" key="2">
    <source>
        <dbReference type="PROSITE" id="PS50076"/>
    </source>
</evidence>
<feature type="compositionally biased region" description="Polar residues" evidence="1">
    <location>
        <begin position="906"/>
        <end position="917"/>
    </location>
</feature>
<gene>
    <name evidence="3" type="ORF">L1049_020368</name>
</gene>
<evidence type="ECO:0000313" key="3">
    <source>
        <dbReference type="EMBL" id="KAK9292401.1"/>
    </source>
</evidence>
<feature type="region of interest" description="Disordered" evidence="1">
    <location>
        <begin position="235"/>
        <end position="361"/>
    </location>
</feature>
<dbReference type="CDD" id="cd06257">
    <property type="entry name" value="DnaJ"/>
    <property type="match status" value="1"/>
</dbReference>
<evidence type="ECO:0000313" key="4">
    <source>
        <dbReference type="Proteomes" id="UP001415857"/>
    </source>
</evidence>
<feature type="compositionally biased region" description="Basic and acidic residues" evidence="1">
    <location>
        <begin position="892"/>
        <end position="905"/>
    </location>
</feature>
<feature type="compositionally biased region" description="Basic and acidic residues" evidence="1">
    <location>
        <begin position="919"/>
        <end position="932"/>
    </location>
</feature>
<dbReference type="AlphaFoldDB" id="A0AAP0S7V1"/>
<feature type="compositionally biased region" description="Basic and acidic residues" evidence="1">
    <location>
        <begin position="815"/>
        <end position="831"/>
    </location>
</feature>
<dbReference type="EMBL" id="JBBPBK010000001">
    <property type="protein sequence ID" value="KAK9292401.1"/>
    <property type="molecule type" value="Genomic_DNA"/>
</dbReference>
<dbReference type="InterPro" id="IPR024593">
    <property type="entry name" value="DUF3444"/>
</dbReference>
<feature type="compositionally biased region" description="Polar residues" evidence="1">
    <location>
        <begin position="273"/>
        <end position="289"/>
    </location>
</feature>
<accession>A0AAP0S7V1</accession>
<keyword evidence="4" id="KW-1185">Reference proteome</keyword>
<dbReference type="Proteomes" id="UP001415857">
    <property type="component" value="Unassembled WGS sequence"/>
</dbReference>
<dbReference type="PRINTS" id="PR00625">
    <property type="entry name" value="JDOMAIN"/>
</dbReference>